<evidence type="ECO:0000313" key="9">
    <source>
        <dbReference type="EMBL" id="MSS17451.1"/>
    </source>
</evidence>
<keyword evidence="4 7" id="KW-0812">Transmembrane</keyword>
<dbReference type="Proteomes" id="UP000483362">
    <property type="component" value="Unassembled WGS sequence"/>
</dbReference>
<reference evidence="9 10" key="1">
    <citation type="submission" date="2019-08" db="EMBL/GenBank/DDBJ databases">
        <title>In-depth cultivation of the pig gut microbiome towards novel bacterial diversity and tailored functional studies.</title>
        <authorList>
            <person name="Wylensek D."/>
            <person name="Hitch T.C.A."/>
            <person name="Clavel T."/>
        </authorList>
    </citation>
    <scope>NUCLEOTIDE SEQUENCE [LARGE SCALE GENOMIC DNA]</scope>
    <source>
        <strain evidence="9 10">Oil-RF-744-WCA-WT-10</strain>
    </source>
</reference>
<dbReference type="InterPro" id="IPR005115">
    <property type="entry name" value="Gly_transporter"/>
</dbReference>
<dbReference type="Pfam" id="PF03458">
    <property type="entry name" value="Gly_transporter"/>
    <property type="match status" value="2"/>
</dbReference>
<sequence length="201" mass="22305">MGTFEYFLEILATLFYAISGVRLAAVKKFDWFGAYTIGFVTAIGGGTIRDVFLKCNPFWMLDPWYAIATIVGLVMVIVLKKYLVRIEGTFYIFDAIGLGLFVDVGIYKTLLMGFPMWVAIIMGTITGAFGGVLRDIFINEEPLVFRKEIYATACIAGGLVYWGCLMAGASATVQQVACGLFIIVLRFLAVKHNWSFPILKN</sequence>
<proteinExistence type="inferred from homology"/>
<feature type="transmembrane region" description="Helical" evidence="7">
    <location>
        <begin position="6"/>
        <end position="25"/>
    </location>
</feature>
<evidence type="ECO:0000256" key="1">
    <source>
        <dbReference type="ARBA" id="ARBA00004651"/>
    </source>
</evidence>
<comment type="similarity">
    <text evidence="2">Belongs to the UPF0126 family.</text>
</comment>
<evidence type="ECO:0000256" key="6">
    <source>
        <dbReference type="ARBA" id="ARBA00023136"/>
    </source>
</evidence>
<evidence type="ECO:0000256" key="5">
    <source>
        <dbReference type="ARBA" id="ARBA00022989"/>
    </source>
</evidence>
<gene>
    <name evidence="9" type="ORF">FYJ29_06740</name>
</gene>
<dbReference type="RefSeq" id="WP_154329061.1">
    <property type="nucleotide sequence ID" value="NZ_CP045696.1"/>
</dbReference>
<keyword evidence="5 7" id="KW-1133">Transmembrane helix</keyword>
<keyword evidence="3" id="KW-1003">Cell membrane</keyword>
<feature type="transmembrane region" description="Helical" evidence="7">
    <location>
        <begin position="149"/>
        <end position="168"/>
    </location>
</feature>
<keyword evidence="6 7" id="KW-0472">Membrane</keyword>
<keyword evidence="10" id="KW-1185">Reference proteome</keyword>
<organism evidence="9 10">
    <name type="scientific">Sodaliphilus pleomorphus</name>
    <dbReference type="NCBI Taxonomy" id="2606626"/>
    <lineage>
        <taxon>Bacteria</taxon>
        <taxon>Pseudomonadati</taxon>
        <taxon>Bacteroidota</taxon>
        <taxon>Bacteroidia</taxon>
        <taxon>Bacteroidales</taxon>
        <taxon>Muribaculaceae</taxon>
        <taxon>Sodaliphilus</taxon>
    </lineage>
</organism>
<comment type="subcellular location">
    <subcellularLocation>
        <location evidence="1">Cell membrane</location>
        <topology evidence="1">Multi-pass membrane protein</topology>
    </subcellularLocation>
</comment>
<name>A0A6L5XB40_9BACT</name>
<evidence type="ECO:0000259" key="8">
    <source>
        <dbReference type="Pfam" id="PF03458"/>
    </source>
</evidence>
<dbReference type="GO" id="GO:0005886">
    <property type="term" value="C:plasma membrane"/>
    <property type="evidence" value="ECO:0007669"/>
    <property type="project" value="UniProtKB-SubCell"/>
</dbReference>
<dbReference type="PANTHER" id="PTHR30506">
    <property type="entry name" value="INNER MEMBRANE PROTEIN"/>
    <property type="match status" value="1"/>
</dbReference>
<evidence type="ECO:0000256" key="7">
    <source>
        <dbReference type="SAM" id="Phobius"/>
    </source>
</evidence>
<evidence type="ECO:0000256" key="3">
    <source>
        <dbReference type="ARBA" id="ARBA00022475"/>
    </source>
</evidence>
<feature type="transmembrane region" description="Helical" evidence="7">
    <location>
        <begin position="116"/>
        <end position="137"/>
    </location>
</feature>
<feature type="domain" description="Glycine transporter" evidence="8">
    <location>
        <begin position="91"/>
        <end position="164"/>
    </location>
</feature>
<evidence type="ECO:0000313" key="10">
    <source>
        <dbReference type="Proteomes" id="UP000483362"/>
    </source>
</evidence>
<protein>
    <submittedName>
        <fullName evidence="9">Trimeric intracellular cation channel family protein</fullName>
    </submittedName>
</protein>
<feature type="transmembrane region" description="Helical" evidence="7">
    <location>
        <begin position="64"/>
        <end position="83"/>
    </location>
</feature>
<feature type="transmembrane region" description="Helical" evidence="7">
    <location>
        <begin position="32"/>
        <end position="52"/>
    </location>
</feature>
<evidence type="ECO:0000256" key="4">
    <source>
        <dbReference type="ARBA" id="ARBA00022692"/>
    </source>
</evidence>
<evidence type="ECO:0000256" key="2">
    <source>
        <dbReference type="ARBA" id="ARBA00008193"/>
    </source>
</evidence>
<dbReference type="AlphaFoldDB" id="A0A6L5XB40"/>
<comment type="caution">
    <text evidence="9">The sequence shown here is derived from an EMBL/GenBank/DDBJ whole genome shotgun (WGS) entry which is preliminary data.</text>
</comment>
<dbReference type="PANTHER" id="PTHR30506:SF3">
    <property type="entry name" value="UPF0126 INNER MEMBRANE PROTEIN YADS-RELATED"/>
    <property type="match status" value="1"/>
</dbReference>
<dbReference type="EMBL" id="VULT01000009">
    <property type="protein sequence ID" value="MSS17451.1"/>
    <property type="molecule type" value="Genomic_DNA"/>
</dbReference>
<feature type="transmembrane region" description="Helical" evidence="7">
    <location>
        <begin position="90"/>
        <end position="110"/>
    </location>
</feature>
<feature type="domain" description="Glycine transporter" evidence="8">
    <location>
        <begin position="7"/>
        <end position="80"/>
    </location>
</feature>
<accession>A0A6L5XB40</accession>
<feature type="transmembrane region" description="Helical" evidence="7">
    <location>
        <begin position="174"/>
        <end position="190"/>
    </location>
</feature>